<evidence type="ECO:0000256" key="2">
    <source>
        <dbReference type="ARBA" id="ARBA00023125"/>
    </source>
</evidence>
<dbReference type="Pfam" id="PF03449">
    <property type="entry name" value="GreA_GreB_N"/>
    <property type="match status" value="1"/>
</dbReference>
<dbReference type="FunFam" id="1.10.287.180:FF:000001">
    <property type="entry name" value="Transcription elongation factor GreA"/>
    <property type="match status" value="1"/>
</dbReference>
<keyword evidence="2 4" id="KW-0238">DNA-binding</keyword>
<keyword evidence="1 4" id="KW-0805">Transcription regulation</keyword>
<feature type="domain" description="Transcription elongation factor GreA/GreB N-terminal" evidence="6">
    <location>
        <begin position="44"/>
        <end position="113"/>
    </location>
</feature>
<keyword evidence="7" id="KW-0251">Elongation factor</keyword>
<dbReference type="InterPro" id="IPR022691">
    <property type="entry name" value="Tscrpt_elong_fac_GreA/B_N"/>
</dbReference>
<dbReference type="NCBIfam" id="TIGR01461">
    <property type="entry name" value="greB"/>
    <property type="match status" value="1"/>
</dbReference>
<feature type="domain" description="Transcription elongation factor GreA/GreB C-terminal" evidence="5">
    <location>
        <begin position="121"/>
        <end position="195"/>
    </location>
</feature>
<accession>A0A7Z7NFV7</accession>
<dbReference type="AlphaFoldDB" id="A0A7Z7NFV7"/>
<evidence type="ECO:0000256" key="1">
    <source>
        <dbReference type="ARBA" id="ARBA00023015"/>
    </source>
</evidence>
<dbReference type="EMBL" id="OCZC01000054">
    <property type="protein sequence ID" value="SOO23399.1"/>
    <property type="molecule type" value="Genomic_DNA"/>
</dbReference>
<dbReference type="NCBIfam" id="NF002506">
    <property type="entry name" value="PRK01885.1"/>
    <property type="match status" value="1"/>
</dbReference>
<evidence type="ECO:0000313" key="7">
    <source>
        <dbReference type="EMBL" id="SOO23399.1"/>
    </source>
</evidence>
<name>A0A7Z7NFV7_XANCH</name>
<dbReference type="InterPro" id="IPR018151">
    <property type="entry name" value="TF_GreA/GreB_CS"/>
</dbReference>
<dbReference type="Pfam" id="PF01272">
    <property type="entry name" value="GreA_GreB"/>
    <property type="match status" value="1"/>
</dbReference>
<evidence type="ECO:0000256" key="3">
    <source>
        <dbReference type="ARBA" id="ARBA00023163"/>
    </source>
</evidence>
<dbReference type="PANTHER" id="PTHR30437:SF6">
    <property type="entry name" value="TRANSCRIPTION ELONGATION FACTOR GREB"/>
    <property type="match status" value="1"/>
</dbReference>
<gene>
    <name evidence="4 7" type="primary">greB</name>
    <name evidence="7" type="ORF">XFF6991_280058</name>
</gene>
<comment type="caution">
    <text evidence="7">The sequence shown here is derived from an EMBL/GenBank/DDBJ whole genome shotgun (WGS) entry which is preliminary data.</text>
</comment>
<dbReference type="InterPro" id="IPR036953">
    <property type="entry name" value="GreA/GreB_C_sf"/>
</dbReference>
<dbReference type="GO" id="GO:0032784">
    <property type="term" value="P:regulation of DNA-templated transcription elongation"/>
    <property type="evidence" value="ECO:0007669"/>
    <property type="project" value="UniProtKB-UniRule"/>
</dbReference>
<dbReference type="PROSITE" id="PS00830">
    <property type="entry name" value="GREAB_2"/>
    <property type="match status" value="1"/>
</dbReference>
<dbReference type="InterPro" id="IPR006358">
    <property type="entry name" value="Tscrpt_elong_fac_GreB"/>
</dbReference>
<dbReference type="Gene3D" id="1.10.287.180">
    <property type="entry name" value="Transcription elongation factor, GreA/GreB, N-terminal domain"/>
    <property type="match status" value="1"/>
</dbReference>
<dbReference type="FunFam" id="3.10.50.30:FF:000001">
    <property type="entry name" value="Transcription elongation factor GreA"/>
    <property type="match status" value="1"/>
</dbReference>
<evidence type="ECO:0000256" key="4">
    <source>
        <dbReference type="HAMAP-Rule" id="MF_00930"/>
    </source>
</evidence>
<dbReference type="InterPro" id="IPR028624">
    <property type="entry name" value="Tscrpt_elong_fac_GreA/B"/>
</dbReference>
<dbReference type="SUPFAM" id="SSF46557">
    <property type="entry name" value="GreA transcript cleavage protein, N-terminal domain"/>
    <property type="match status" value="1"/>
</dbReference>
<dbReference type="InterPro" id="IPR023459">
    <property type="entry name" value="Tscrpt_elong_fac_GreA/B_fam"/>
</dbReference>
<dbReference type="HAMAP" id="MF_00930">
    <property type="entry name" value="GreB"/>
    <property type="match status" value="1"/>
</dbReference>
<dbReference type="GO" id="GO:0003677">
    <property type="term" value="F:DNA binding"/>
    <property type="evidence" value="ECO:0007669"/>
    <property type="project" value="UniProtKB-UniRule"/>
</dbReference>
<keyword evidence="7" id="KW-0648">Protein biosynthesis</keyword>
<dbReference type="InterPro" id="IPR001437">
    <property type="entry name" value="Tscrpt_elong_fac_GreA/B_C"/>
</dbReference>
<comment type="function">
    <text evidence="4">Necessary for efficient RNA polymerase transcription elongation past template-encoded arresting sites. The arresting sites in DNA have the property of trapping a certain fraction of elongating RNA polymerases that pass through, resulting in locked ternary complexes. Cleavage of the nascent transcript by cleavage factors such as GreA or GreB allows the resumption of elongation from the new 3'terminus. GreB releases sequences of up to 9 nucleotides in length.</text>
</comment>
<dbReference type="PANTHER" id="PTHR30437">
    <property type="entry name" value="TRANSCRIPTION ELONGATION FACTOR GREA"/>
    <property type="match status" value="1"/>
</dbReference>
<dbReference type="Proteomes" id="UP000234345">
    <property type="component" value="Unassembled WGS sequence"/>
</dbReference>
<evidence type="ECO:0000313" key="8">
    <source>
        <dbReference type="Proteomes" id="UP000234345"/>
    </source>
</evidence>
<evidence type="ECO:0000259" key="6">
    <source>
        <dbReference type="Pfam" id="PF03449"/>
    </source>
</evidence>
<dbReference type="HAMAP" id="MF_00105">
    <property type="entry name" value="GreA_GreB"/>
    <property type="match status" value="1"/>
</dbReference>
<reference evidence="7 8" key="1">
    <citation type="submission" date="2017-10" db="EMBL/GenBank/DDBJ databases">
        <authorList>
            <person name="Regsiter A."/>
            <person name="William W."/>
        </authorList>
    </citation>
    <scope>NUCLEOTIDE SEQUENCE [LARGE SCALE GENOMIC DNA]</scope>
    <source>
        <strain evidence="7 8">CFBP6991</strain>
    </source>
</reference>
<keyword evidence="3 4" id="KW-0804">Transcription</keyword>
<evidence type="ECO:0000259" key="5">
    <source>
        <dbReference type="Pfam" id="PF01272"/>
    </source>
</evidence>
<comment type="similarity">
    <text evidence="4">Belongs to the GreA/GreB family. GreB subfamily.</text>
</comment>
<dbReference type="GO" id="GO:0006354">
    <property type="term" value="P:DNA-templated transcription elongation"/>
    <property type="evidence" value="ECO:0007669"/>
    <property type="project" value="TreeGrafter"/>
</dbReference>
<dbReference type="GO" id="GO:0070063">
    <property type="term" value="F:RNA polymerase binding"/>
    <property type="evidence" value="ECO:0007669"/>
    <property type="project" value="InterPro"/>
</dbReference>
<organism evidence="7 8">
    <name type="scientific">Xanthomonas campestris pv. phaseoli</name>
    <dbReference type="NCBI Taxonomy" id="317013"/>
    <lineage>
        <taxon>Bacteria</taxon>
        <taxon>Pseudomonadati</taxon>
        <taxon>Pseudomonadota</taxon>
        <taxon>Gammaproteobacteria</taxon>
        <taxon>Lysobacterales</taxon>
        <taxon>Lysobacteraceae</taxon>
        <taxon>Xanthomonas</taxon>
    </lineage>
</organism>
<protein>
    <recommendedName>
        <fullName evidence="4">Transcription elongation factor GreB</fullName>
    </recommendedName>
    <alternativeName>
        <fullName evidence="4">Transcript cleavage factor GreB</fullName>
    </alternativeName>
</protein>
<dbReference type="InterPro" id="IPR036805">
    <property type="entry name" value="Tscrpt_elong_fac_GreA/B_N_sf"/>
</dbReference>
<dbReference type="SUPFAM" id="SSF54534">
    <property type="entry name" value="FKBP-like"/>
    <property type="match status" value="1"/>
</dbReference>
<dbReference type="GO" id="GO:0003746">
    <property type="term" value="F:translation elongation factor activity"/>
    <property type="evidence" value="ECO:0007669"/>
    <property type="project" value="UniProtKB-KW"/>
</dbReference>
<dbReference type="Gene3D" id="3.10.50.30">
    <property type="entry name" value="Transcription elongation factor, GreA/GreB, C-terminal domain"/>
    <property type="match status" value="1"/>
</dbReference>
<proteinExistence type="inferred from homology"/>
<sequence length="198" mass="22182">MAQSFAVRRKMRNHVMRASIAAPPFEPACPMSRWRPPAEKSTALITPEGHARLKAELDDLWRVRRPEVVRALAAAAAEGDRSENAEYTYRKKQLGEIDRRVRYLSKRLEALRVVDTAPTDANAVFFGAQVELEDADSGELLRYRIVGPDETDAGRGWISIDSPLARALLKKRVDDEFDAHLPAGKHTFVVVSVDYASL</sequence>
<dbReference type="PROSITE" id="PS00829">
    <property type="entry name" value="GREAB_1"/>
    <property type="match status" value="1"/>
</dbReference>